<name>A0A133S7J2_9FIRM</name>
<protein>
    <submittedName>
        <fullName evidence="3">Uncharacterized protein</fullName>
    </submittedName>
</protein>
<sequence>MDSILSTVLSAFTHNPIFVLAIIAYIVFSFLKSSKTEDADEYETSGAEKTWEDMEREYGISIERKIEEPPVNATSNDAVYQSSNTQISYNQSAEQPKKEQPKQREEHKVSTSKTVAVSTLTERLAEFKRQKAMEEVKIPLVDVETHTKPVTKKARKSRHDIKEGMKWAFILEKPKALRHRAR</sequence>
<evidence type="ECO:0000313" key="4">
    <source>
        <dbReference type="Proteomes" id="UP000070226"/>
    </source>
</evidence>
<keyword evidence="2" id="KW-0812">Transmembrane</keyword>
<evidence type="ECO:0000256" key="2">
    <source>
        <dbReference type="SAM" id="Phobius"/>
    </source>
</evidence>
<proteinExistence type="predicted"/>
<reference evidence="3 4" key="1">
    <citation type="submission" date="2016-01" db="EMBL/GenBank/DDBJ databases">
        <authorList>
            <person name="Oliw E.H."/>
        </authorList>
    </citation>
    <scope>NUCLEOTIDE SEQUENCE [LARGE SCALE GENOMIC DNA]</scope>
    <source>
        <strain evidence="3 4">CMW7756B</strain>
    </source>
</reference>
<dbReference type="PATRIC" id="fig|39777.7.peg.10"/>
<dbReference type="Proteomes" id="UP000070226">
    <property type="component" value="Unassembled WGS sequence"/>
</dbReference>
<dbReference type="RefSeq" id="WP_060807021.1">
    <property type="nucleotide sequence ID" value="NZ_KQ958049.1"/>
</dbReference>
<feature type="compositionally biased region" description="Basic and acidic residues" evidence="1">
    <location>
        <begin position="95"/>
        <end position="109"/>
    </location>
</feature>
<keyword evidence="2" id="KW-1133">Transmembrane helix</keyword>
<dbReference type="EMBL" id="LRQT01000001">
    <property type="protein sequence ID" value="KXA65644.1"/>
    <property type="molecule type" value="Genomic_DNA"/>
</dbReference>
<comment type="caution">
    <text evidence="3">The sequence shown here is derived from an EMBL/GenBank/DDBJ whole genome shotgun (WGS) entry which is preliminary data.</text>
</comment>
<feature type="transmembrane region" description="Helical" evidence="2">
    <location>
        <begin position="12"/>
        <end position="31"/>
    </location>
</feature>
<evidence type="ECO:0000313" key="3">
    <source>
        <dbReference type="EMBL" id="KXA65644.1"/>
    </source>
</evidence>
<gene>
    <name evidence="3" type="ORF">HMPREF3233_00010</name>
</gene>
<feature type="compositionally biased region" description="Polar residues" evidence="1">
    <location>
        <begin position="72"/>
        <end position="94"/>
    </location>
</feature>
<evidence type="ECO:0000256" key="1">
    <source>
        <dbReference type="SAM" id="MobiDB-lite"/>
    </source>
</evidence>
<feature type="region of interest" description="Disordered" evidence="1">
    <location>
        <begin position="63"/>
        <end position="114"/>
    </location>
</feature>
<organism evidence="3">
    <name type="scientific">Veillonella atypica</name>
    <dbReference type="NCBI Taxonomy" id="39777"/>
    <lineage>
        <taxon>Bacteria</taxon>
        <taxon>Bacillati</taxon>
        <taxon>Bacillota</taxon>
        <taxon>Negativicutes</taxon>
        <taxon>Veillonellales</taxon>
        <taxon>Veillonellaceae</taxon>
        <taxon>Veillonella</taxon>
    </lineage>
</organism>
<dbReference type="AlphaFoldDB" id="A0A133S7J2"/>
<accession>A0A133S7J2</accession>
<dbReference type="STRING" id="39777.B7L28_01855"/>
<keyword evidence="2" id="KW-0472">Membrane</keyword>